<dbReference type="STRING" id="1155689.SAMN05444278_104189"/>
<dbReference type="AlphaFoldDB" id="A0A1M4VS80"/>
<keyword evidence="3" id="KW-1185">Reference proteome</keyword>
<feature type="compositionally biased region" description="Basic and acidic residues" evidence="1">
    <location>
        <begin position="199"/>
        <end position="215"/>
    </location>
</feature>
<feature type="compositionally biased region" description="Polar residues" evidence="1">
    <location>
        <begin position="247"/>
        <end position="256"/>
    </location>
</feature>
<dbReference type="Proteomes" id="UP000184462">
    <property type="component" value="Unassembled WGS sequence"/>
</dbReference>
<proteinExistence type="predicted"/>
<organism evidence="2 3">
    <name type="scientific">Psychroflexus salarius</name>
    <dbReference type="NCBI Taxonomy" id="1155689"/>
    <lineage>
        <taxon>Bacteria</taxon>
        <taxon>Pseudomonadati</taxon>
        <taxon>Bacteroidota</taxon>
        <taxon>Flavobacteriia</taxon>
        <taxon>Flavobacteriales</taxon>
        <taxon>Flavobacteriaceae</taxon>
        <taxon>Psychroflexus</taxon>
    </lineage>
</organism>
<evidence type="ECO:0000313" key="3">
    <source>
        <dbReference type="Proteomes" id="UP000184462"/>
    </source>
</evidence>
<dbReference type="EMBL" id="FQTW01000004">
    <property type="protein sequence ID" value="SHE71673.1"/>
    <property type="molecule type" value="Genomic_DNA"/>
</dbReference>
<feature type="compositionally biased region" description="Basic and acidic residues" evidence="1">
    <location>
        <begin position="144"/>
        <end position="154"/>
    </location>
</feature>
<feature type="region of interest" description="Disordered" evidence="1">
    <location>
        <begin position="127"/>
        <end position="278"/>
    </location>
</feature>
<feature type="region of interest" description="Disordered" evidence="1">
    <location>
        <begin position="72"/>
        <end position="95"/>
    </location>
</feature>
<reference evidence="2 3" key="1">
    <citation type="submission" date="2016-11" db="EMBL/GenBank/DDBJ databases">
        <authorList>
            <person name="Jaros S."/>
            <person name="Januszkiewicz K."/>
            <person name="Wedrychowicz H."/>
        </authorList>
    </citation>
    <scope>NUCLEOTIDE SEQUENCE [LARGE SCALE GENOMIC DNA]</scope>
    <source>
        <strain evidence="2 3">DSM 25661</strain>
    </source>
</reference>
<protein>
    <submittedName>
        <fullName evidence="2">Uncharacterized protein</fullName>
    </submittedName>
</protein>
<accession>A0A1M4VS80</accession>
<evidence type="ECO:0000313" key="2">
    <source>
        <dbReference type="EMBL" id="SHE71673.1"/>
    </source>
</evidence>
<feature type="compositionally biased region" description="Basic and acidic residues" evidence="1">
    <location>
        <begin position="258"/>
        <end position="278"/>
    </location>
</feature>
<sequence length="368" mass="42107">MKKVLEDELISLAHRILKLKSRADIHQLKKEASILYEKLSVLSFAEQHFGGIRPTIGKKEFTEAYFKQYEDFDDDGDQKYPDGTEYNEDAISEPNTEKIKDIVSQMPPEAEQVDYLMAQFQKLTSEDLGQTKEKQPSNSSESKISNDDGRHNNDDLDNNETTSNEGNNSDATSEENLDQNQVDDLRDSSNKSSSLEEDFGVHFDDLPDFEPKPAEDSSQNKPTETTDSSQQKTPKEPTDSSTKEVASETSTKNESPTEQDKKERNVEDKSSTPKRTLDLFQQEKKSLNDQLQKGIKIGLNDRLAFTKQLFDGKVEDYNRVLSQLDSFSQFDEAKSFIELTIKPEYPSFEQKPEVYERFLTIIERKFDA</sequence>
<dbReference type="OrthoDB" id="1100725at2"/>
<feature type="compositionally biased region" description="Basic and acidic residues" evidence="1">
    <location>
        <begin position="233"/>
        <end position="246"/>
    </location>
</feature>
<feature type="compositionally biased region" description="Polar residues" evidence="1">
    <location>
        <begin position="216"/>
        <end position="232"/>
    </location>
</feature>
<feature type="compositionally biased region" description="Low complexity" evidence="1">
    <location>
        <begin position="159"/>
        <end position="170"/>
    </location>
</feature>
<dbReference type="RefSeq" id="WP_073192894.1">
    <property type="nucleotide sequence ID" value="NZ_FQTW01000004.1"/>
</dbReference>
<name>A0A1M4VS80_9FLAO</name>
<gene>
    <name evidence="2" type="ORF">SAMN05444278_104189</name>
</gene>
<evidence type="ECO:0000256" key="1">
    <source>
        <dbReference type="SAM" id="MobiDB-lite"/>
    </source>
</evidence>